<protein>
    <submittedName>
        <fullName evidence="3">Uncharacterized protein</fullName>
    </submittedName>
</protein>
<reference evidence="3 4" key="1">
    <citation type="submission" date="2019-12" db="EMBL/GenBank/DDBJ databases">
        <title>Genomic-based taxomic classification of the family Erythrobacteraceae.</title>
        <authorList>
            <person name="Xu L."/>
        </authorList>
    </citation>
    <scope>NUCLEOTIDE SEQUENCE [LARGE SCALE GENOMIC DNA]</scope>
    <source>
        <strain evidence="3 4">KCTC 52763</strain>
    </source>
</reference>
<feature type="region of interest" description="Disordered" evidence="1">
    <location>
        <begin position="56"/>
        <end position="75"/>
    </location>
</feature>
<comment type="caution">
    <text evidence="3">The sequence shown here is derived from an EMBL/GenBank/DDBJ whole genome shotgun (WGS) entry which is preliminary data.</text>
</comment>
<sequence>MKRAILAGLGAIALAVTGSTVAEAQLGGLIRDNVPGVKLPDILGGKQPVSTNIKDAKYADPSKDSFNPGTARSMTELERSGDGGFVLQAGYFSMIAQTYCLRAGTYGPTGGDGYLYAPVKGSQHKIVTAILRNSTNRPEIDQRDIQVLLWAVVARAKFEDLNSRLKLVASQLLTTRELASMNRNALDVLTNRQLNQVTGGLPEPVARIARAEADMRRMLASGGSNYGDLEAAAVLAGVAPRGAGSIDVPASRWSKHPDGYWVRYDPQGYKRTHVEIYVEPGSKAVGRVYDPATSVAVPGNTSKQRIGQSGRVYS</sequence>
<proteinExistence type="predicted"/>
<dbReference type="Proteomes" id="UP000442714">
    <property type="component" value="Unassembled WGS sequence"/>
</dbReference>
<dbReference type="RefSeq" id="WP_160603920.1">
    <property type="nucleotide sequence ID" value="NZ_WTYX01000001.1"/>
</dbReference>
<feature type="compositionally biased region" description="Polar residues" evidence="1">
    <location>
        <begin position="64"/>
        <end position="73"/>
    </location>
</feature>
<accession>A0A844ZRI0</accession>
<dbReference type="AlphaFoldDB" id="A0A844ZRI0"/>
<evidence type="ECO:0000313" key="3">
    <source>
        <dbReference type="EMBL" id="MXO90465.1"/>
    </source>
</evidence>
<evidence type="ECO:0000313" key="4">
    <source>
        <dbReference type="Proteomes" id="UP000442714"/>
    </source>
</evidence>
<dbReference type="EMBL" id="WTYX01000001">
    <property type="protein sequence ID" value="MXO90465.1"/>
    <property type="molecule type" value="Genomic_DNA"/>
</dbReference>
<gene>
    <name evidence="3" type="ORF">GRI41_06500</name>
</gene>
<feature type="signal peptide" evidence="2">
    <location>
        <begin position="1"/>
        <end position="24"/>
    </location>
</feature>
<name>A0A844ZRI0_9SPHN</name>
<keyword evidence="4" id="KW-1185">Reference proteome</keyword>
<dbReference type="OrthoDB" id="568723at2"/>
<evidence type="ECO:0000256" key="2">
    <source>
        <dbReference type="SAM" id="SignalP"/>
    </source>
</evidence>
<keyword evidence="2" id="KW-0732">Signal</keyword>
<feature type="chain" id="PRO_5033050993" evidence="2">
    <location>
        <begin position="25"/>
        <end position="314"/>
    </location>
</feature>
<organism evidence="3 4">
    <name type="scientific">Pontixanthobacter aquaemixtae</name>
    <dbReference type="NCBI Taxonomy" id="1958940"/>
    <lineage>
        <taxon>Bacteria</taxon>
        <taxon>Pseudomonadati</taxon>
        <taxon>Pseudomonadota</taxon>
        <taxon>Alphaproteobacteria</taxon>
        <taxon>Sphingomonadales</taxon>
        <taxon>Erythrobacteraceae</taxon>
        <taxon>Pontixanthobacter</taxon>
    </lineage>
</organism>
<evidence type="ECO:0000256" key="1">
    <source>
        <dbReference type="SAM" id="MobiDB-lite"/>
    </source>
</evidence>